<gene>
    <name evidence="1" type="ORF">METZ01_LOCUS289637</name>
</gene>
<organism evidence="1">
    <name type="scientific">marine metagenome</name>
    <dbReference type="NCBI Taxonomy" id="408172"/>
    <lineage>
        <taxon>unclassified sequences</taxon>
        <taxon>metagenomes</taxon>
        <taxon>ecological metagenomes</taxon>
    </lineage>
</organism>
<sequence length="40" mass="4748">MPIYVILHPGHEPYLPYSLADFDRKLCLETQTKFREAQLN</sequence>
<dbReference type="EMBL" id="UINC01087431">
    <property type="protein sequence ID" value="SVC36783.1"/>
    <property type="molecule type" value="Genomic_DNA"/>
</dbReference>
<dbReference type="AlphaFoldDB" id="A0A382LKI7"/>
<reference evidence="1" key="1">
    <citation type="submission" date="2018-05" db="EMBL/GenBank/DDBJ databases">
        <authorList>
            <person name="Lanie J.A."/>
            <person name="Ng W.-L."/>
            <person name="Kazmierczak K.M."/>
            <person name="Andrzejewski T.M."/>
            <person name="Davidsen T.M."/>
            <person name="Wayne K.J."/>
            <person name="Tettelin H."/>
            <person name="Glass J.I."/>
            <person name="Rusch D."/>
            <person name="Podicherti R."/>
            <person name="Tsui H.-C.T."/>
            <person name="Winkler M.E."/>
        </authorList>
    </citation>
    <scope>NUCLEOTIDE SEQUENCE</scope>
</reference>
<accession>A0A382LKI7</accession>
<feature type="non-terminal residue" evidence="1">
    <location>
        <position position="40"/>
    </location>
</feature>
<proteinExistence type="predicted"/>
<protein>
    <submittedName>
        <fullName evidence="1">Uncharacterized protein</fullName>
    </submittedName>
</protein>
<name>A0A382LKI7_9ZZZZ</name>
<evidence type="ECO:0000313" key="1">
    <source>
        <dbReference type="EMBL" id="SVC36783.1"/>
    </source>
</evidence>